<reference evidence="1" key="1">
    <citation type="submission" date="2022-10" db="EMBL/GenBank/DDBJ databases">
        <title>Whole genome sequencing of three plant growth promoting bacteria isolated from Vachellia tortilis subsp. raddiana in Morocco.</title>
        <authorList>
            <person name="Hnini M."/>
            <person name="Zouagui R."/>
            <person name="Zouagui H."/>
            <person name="Chemao Elfihri M.-W."/>
            <person name="Ibrahimi A."/>
            <person name="Sbabou L."/>
            <person name="Aurag J."/>
        </authorList>
    </citation>
    <scope>NUCLEOTIDE SEQUENCE</scope>
    <source>
        <strain evidence="1">LMR678</strain>
    </source>
</reference>
<evidence type="ECO:0008006" key="3">
    <source>
        <dbReference type="Google" id="ProtNLM"/>
    </source>
</evidence>
<evidence type="ECO:0000313" key="1">
    <source>
        <dbReference type="EMBL" id="MCZ4093542.1"/>
    </source>
</evidence>
<sequence>MPKTNELDSLIVKNIADLDATAKQISLIETRVWNALAEEVEAWAKDHEWLGEFDEDQIWLAPSPWQQDDSETCAGSFYFGSGPDDTESEAPGEPYFWLSRYLGQAGGDLCLWFDQKVAKPKVWRPVARSFADELARGGVYMSDACNFFIRCSLDPLIVAEGLLNDDLSDAVAPIRSALDIVSSLLPTFQQALDRAGSA</sequence>
<evidence type="ECO:0000313" key="2">
    <source>
        <dbReference type="Proteomes" id="UP001079430"/>
    </source>
</evidence>
<organism evidence="1 2">
    <name type="scientific">Sinorhizobium psoraleae</name>
    <dbReference type="NCBI Taxonomy" id="520838"/>
    <lineage>
        <taxon>Bacteria</taxon>
        <taxon>Pseudomonadati</taxon>
        <taxon>Pseudomonadota</taxon>
        <taxon>Alphaproteobacteria</taxon>
        <taxon>Hyphomicrobiales</taxon>
        <taxon>Rhizobiaceae</taxon>
        <taxon>Sinorhizobium/Ensifer group</taxon>
        <taxon>Sinorhizobium</taxon>
    </lineage>
</organism>
<dbReference type="EMBL" id="JAPVOI010000005">
    <property type="protein sequence ID" value="MCZ4093542.1"/>
    <property type="molecule type" value="Genomic_DNA"/>
</dbReference>
<name>A0ABT4KNJ0_9HYPH</name>
<dbReference type="RefSeq" id="WP_269285323.1">
    <property type="nucleotide sequence ID" value="NZ_JAPVOI010000005.1"/>
</dbReference>
<dbReference type="Proteomes" id="UP001079430">
    <property type="component" value="Unassembled WGS sequence"/>
</dbReference>
<comment type="caution">
    <text evidence="1">The sequence shown here is derived from an EMBL/GenBank/DDBJ whole genome shotgun (WGS) entry which is preliminary data.</text>
</comment>
<protein>
    <recommendedName>
        <fullName evidence="3">Phage protein</fullName>
    </recommendedName>
</protein>
<accession>A0ABT4KNJ0</accession>
<keyword evidence="2" id="KW-1185">Reference proteome</keyword>
<gene>
    <name evidence="1" type="ORF">O3W52_27360</name>
</gene>
<proteinExistence type="predicted"/>